<evidence type="ECO:0000313" key="2">
    <source>
        <dbReference type="Proteomes" id="UP000050761"/>
    </source>
</evidence>
<dbReference type="Proteomes" id="UP000050761">
    <property type="component" value="Unassembled WGS sequence"/>
</dbReference>
<dbReference type="EMBL" id="UZAH01027652">
    <property type="protein sequence ID" value="VDO93778.1"/>
    <property type="molecule type" value="Genomic_DNA"/>
</dbReference>
<keyword evidence="2" id="KW-1185">Reference proteome</keyword>
<accession>A0A3P8D069</accession>
<name>A0A183FWK5_HELPZ</name>
<sequence length="102" mass="11181">MAGSTVFRSAYVPIKVTSDNNDVLRRYLCCCLLIKQAPKLIIGLIGAPGLRRIRREGVEESLLSGDDDLHQSIVEALDAYNRFTKSFRDDYSDTTGGPGAST</sequence>
<organism evidence="2 3">
    <name type="scientific">Heligmosomoides polygyrus</name>
    <name type="common">Parasitic roundworm</name>
    <dbReference type="NCBI Taxonomy" id="6339"/>
    <lineage>
        <taxon>Eukaryota</taxon>
        <taxon>Metazoa</taxon>
        <taxon>Ecdysozoa</taxon>
        <taxon>Nematoda</taxon>
        <taxon>Chromadorea</taxon>
        <taxon>Rhabditida</taxon>
        <taxon>Rhabditina</taxon>
        <taxon>Rhabditomorpha</taxon>
        <taxon>Strongyloidea</taxon>
        <taxon>Heligmosomidae</taxon>
        <taxon>Heligmosomoides</taxon>
    </lineage>
</organism>
<evidence type="ECO:0000313" key="3">
    <source>
        <dbReference type="WBParaSite" id="HPBE_0001282601-mRNA-1"/>
    </source>
</evidence>
<reference evidence="3" key="2">
    <citation type="submission" date="2019-09" db="UniProtKB">
        <authorList>
            <consortium name="WormBaseParasite"/>
        </authorList>
    </citation>
    <scope>IDENTIFICATION</scope>
</reference>
<reference evidence="1 2" key="1">
    <citation type="submission" date="2018-11" db="EMBL/GenBank/DDBJ databases">
        <authorList>
            <consortium name="Pathogen Informatics"/>
        </authorList>
    </citation>
    <scope>NUCLEOTIDE SEQUENCE [LARGE SCALE GENOMIC DNA]</scope>
</reference>
<dbReference type="OrthoDB" id="10561495at2759"/>
<proteinExistence type="predicted"/>
<gene>
    <name evidence="1" type="ORF">HPBE_LOCUS12827</name>
</gene>
<protein>
    <submittedName>
        <fullName evidence="1 3">Uncharacterized protein</fullName>
    </submittedName>
</protein>
<accession>A0A183FWK5</accession>
<dbReference type="WBParaSite" id="HPBE_0001282601-mRNA-1">
    <property type="protein sequence ID" value="HPBE_0001282601-mRNA-1"/>
    <property type="gene ID" value="HPBE_0001282601"/>
</dbReference>
<dbReference type="AlphaFoldDB" id="A0A183FWK5"/>
<evidence type="ECO:0000313" key="1">
    <source>
        <dbReference type="EMBL" id="VDO93778.1"/>
    </source>
</evidence>